<dbReference type="PANTHER" id="PTHR19288">
    <property type="entry name" value="4-NITROPHENYLPHOSPHATASE-RELATED"/>
    <property type="match status" value="1"/>
</dbReference>
<dbReference type="EMBL" id="MLJW01000045">
    <property type="protein sequence ID" value="OIR06167.1"/>
    <property type="molecule type" value="Genomic_DNA"/>
</dbReference>
<comment type="caution">
    <text evidence="1">The sequence shown here is derived from an EMBL/GenBank/DDBJ whole genome shotgun (WGS) entry which is preliminary data.</text>
</comment>
<dbReference type="Gene3D" id="3.40.50.1000">
    <property type="entry name" value="HAD superfamily/HAD-like"/>
    <property type="match status" value="2"/>
</dbReference>
<dbReference type="GO" id="GO:0005737">
    <property type="term" value="C:cytoplasm"/>
    <property type="evidence" value="ECO:0007669"/>
    <property type="project" value="TreeGrafter"/>
</dbReference>
<dbReference type="AlphaFoldDB" id="A0A1J5SCS8"/>
<dbReference type="InterPro" id="IPR023214">
    <property type="entry name" value="HAD_sf"/>
</dbReference>
<organism evidence="1">
    <name type="scientific">mine drainage metagenome</name>
    <dbReference type="NCBI Taxonomy" id="410659"/>
    <lineage>
        <taxon>unclassified sequences</taxon>
        <taxon>metagenomes</taxon>
        <taxon>ecological metagenomes</taxon>
    </lineage>
</organism>
<keyword evidence="1" id="KW-0378">Hydrolase</keyword>
<dbReference type="InterPro" id="IPR036412">
    <property type="entry name" value="HAD-like_sf"/>
</dbReference>
<dbReference type="GO" id="GO:0008967">
    <property type="term" value="F:phosphoglycolate phosphatase activity"/>
    <property type="evidence" value="ECO:0007669"/>
    <property type="project" value="UniProtKB-EC"/>
</dbReference>
<proteinExistence type="predicted"/>
<reference evidence="1" key="1">
    <citation type="submission" date="2016-10" db="EMBL/GenBank/DDBJ databases">
        <title>Sequence of Gallionella enrichment culture.</title>
        <authorList>
            <person name="Poehlein A."/>
            <person name="Muehling M."/>
            <person name="Daniel R."/>
        </authorList>
    </citation>
    <scope>NUCLEOTIDE SEQUENCE</scope>
</reference>
<protein>
    <submittedName>
        <fullName evidence="1">Phosphoglycolate phosphatase</fullName>
        <ecNumber evidence="1">3.1.3.18</ecNumber>
    </submittedName>
</protein>
<dbReference type="EC" id="3.1.3.18" evidence="1"/>
<dbReference type="InterPro" id="IPR006356">
    <property type="entry name" value="HAD-SF_hydro_IIA_hyp3"/>
</dbReference>
<gene>
    <name evidence="1" type="primary">gph_6</name>
    <name evidence="1" type="ORF">GALL_116390</name>
</gene>
<dbReference type="Pfam" id="PF13344">
    <property type="entry name" value="Hydrolase_6"/>
    <property type="match status" value="1"/>
</dbReference>
<dbReference type="PANTHER" id="PTHR19288:SF90">
    <property type="entry name" value="OS08G0542600 PROTEIN"/>
    <property type="match status" value="1"/>
</dbReference>
<dbReference type="Pfam" id="PF13242">
    <property type="entry name" value="Hydrolase_like"/>
    <property type="match status" value="1"/>
</dbReference>
<evidence type="ECO:0000313" key="1">
    <source>
        <dbReference type="EMBL" id="OIR06167.1"/>
    </source>
</evidence>
<dbReference type="InterPro" id="IPR006357">
    <property type="entry name" value="HAD-SF_hydro_IIA"/>
</dbReference>
<dbReference type="NCBIfam" id="TIGR01460">
    <property type="entry name" value="HAD-SF-IIA"/>
    <property type="match status" value="1"/>
</dbReference>
<dbReference type="SUPFAM" id="SSF56784">
    <property type="entry name" value="HAD-like"/>
    <property type="match status" value="1"/>
</dbReference>
<sequence length="291" mass="31543">MSVPVFEGLRQAADRYDAFILDLWGVIHDGTAPYDGVADTLAHLKAAGKKTVMLSNAPRRASALVTLMDGMGIARDLYGEVMSSGEAVHLEMQRRADPWFAALGRRCLHVGPERDRNIFEGLDLDLVTEVAEADFLMNTGPDKFEETVADYAPLLDQALARRLPMVCANPDLIVIRKGQEIICAGMLARYYAERGGDVRYRGKPDPAIYGTCLEILGLSDRARVMAVGDSFHTDIAGARAAGIDVLFCTGGIHAAEIGTRYGERPDPARIETVIAAHDGLRPSAAIGGFLW</sequence>
<accession>A0A1J5SCS8</accession>
<dbReference type="CDD" id="cd07525">
    <property type="entry name" value="HAD_like"/>
    <property type="match status" value="1"/>
</dbReference>
<name>A0A1J5SCS8_9ZZZZ</name>
<dbReference type="NCBIfam" id="TIGR01459">
    <property type="entry name" value="HAD-SF-IIA-hyp4"/>
    <property type="match status" value="1"/>
</dbReference>